<evidence type="ECO:0000313" key="1">
    <source>
        <dbReference type="EMBL" id="OCL11050.1"/>
    </source>
</evidence>
<sequence>MLRSNPPSVDFLILGAGWTSIFLIPQLNFAAITHAESTTTGRDGTIPFKFEPDSTSTTPFKRLPSAKTILITFPLTGTGQSQRITDLYRKIHGDENCWIQLGSTEIFNQCDDWNDDNSPYDSSNSRAIAEDELRNCVNGCVLNLAGLYGGNRVPRRWLPRIAKTKEDVKARKAVHFIHGEDVARAIVAVHKKYTPGKRWIIADLRVYDWWDLIQNWGGKVVDEEELETMKSAEYLKWVGELMVEEELKALPRTPEMLGRKLDSRQFWAFMEVWPHQGRMT</sequence>
<reference evidence="1 2" key="1">
    <citation type="journal article" date="2016" name="Nat. Commun.">
        <title>Ectomycorrhizal ecology is imprinted in the genome of the dominant symbiotic fungus Cenococcum geophilum.</title>
        <authorList>
            <consortium name="DOE Joint Genome Institute"/>
            <person name="Peter M."/>
            <person name="Kohler A."/>
            <person name="Ohm R.A."/>
            <person name="Kuo A."/>
            <person name="Krutzmann J."/>
            <person name="Morin E."/>
            <person name="Arend M."/>
            <person name="Barry K.W."/>
            <person name="Binder M."/>
            <person name="Choi C."/>
            <person name="Clum A."/>
            <person name="Copeland A."/>
            <person name="Grisel N."/>
            <person name="Haridas S."/>
            <person name="Kipfer T."/>
            <person name="LaButti K."/>
            <person name="Lindquist E."/>
            <person name="Lipzen A."/>
            <person name="Maire R."/>
            <person name="Meier B."/>
            <person name="Mihaltcheva S."/>
            <person name="Molinier V."/>
            <person name="Murat C."/>
            <person name="Poggeler S."/>
            <person name="Quandt C.A."/>
            <person name="Sperisen C."/>
            <person name="Tritt A."/>
            <person name="Tisserant E."/>
            <person name="Crous P.W."/>
            <person name="Henrissat B."/>
            <person name="Nehls U."/>
            <person name="Egli S."/>
            <person name="Spatafora J.W."/>
            <person name="Grigoriev I.V."/>
            <person name="Martin F.M."/>
        </authorList>
    </citation>
    <scope>NUCLEOTIDE SEQUENCE [LARGE SCALE GENOMIC DNA]</scope>
    <source>
        <strain evidence="1 2">CBS 207.34</strain>
    </source>
</reference>
<dbReference type="Proteomes" id="UP000250140">
    <property type="component" value="Unassembled WGS sequence"/>
</dbReference>
<evidence type="ECO:0000313" key="2">
    <source>
        <dbReference type="Proteomes" id="UP000250140"/>
    </source>
</evidence>
<name>A0A8E2F5Q6_9PEZI</name>
<dbReference type="OrthoDB" id="674948at2759"/>
<organism evidence="1 2">
    <name type="scientific">Glonium stellatum</name>
    <dbReference type="NCBI Taxonomy" id="574774"/>
    <lineage>
        <taxon>Eukaryota</taxon>
        <taxon>Fungi</taxon>
        <taxon>Dikarya</taxon>
        <taxon>Ascomycota</taxon>
        <taxon>Pezizomycotina</taxon>
        <taxon>Dothideomycetes</taxon>
        <taxon>Pleosporomycetidae</taxon>
        <taxon>Gloniales</taxon>
        <taxon>Gloniaceae</taxon>
        <taxon>Glonium</taxon>
    </lineage>
</organism>
<dbReference type="InterPro" id="IPR036291">
    <property type="entry name" value="NAD(P)-bd_dom_sf"/>
</dbReference>
<dbReference type="PANTHER" id="PTHR40129:SF2">
    <property type="entry name" value="KETOPANTOATE REDUCTASE N-TERMINAL DOMAIN-CONTAINING PROTEIN"/>
    <property type="match status" value="1"/>
</dbReference>
<accession>A0A8E2F5Q6</accession>
<keyword evidence="2" id="KW-1185">Reference proteome</keyword>
<proteinExistence type="predicted"/>
<dbReference type="PANTHER" id="PTHR40129">
    <property type="entry name" value="KETOPANTOATE REDUCTASE N-TERMINAL DOMAIN-CONTAINING PROTEIN"/>
    <property type="match status" value="1"/>
</dbReference>
<dbReference type="EMBL" id="KV749123">
    <property type="protein sequence ID" value="OCL11050.1"/>
    <property type="molecule type" value="Genomic_DNA"/>
</dbReference>
<dbReference type="SUPFAM" id="SSF51735">
    <property type="entry name" value="NAD(P)-binding Rossmann-fold domains"/>
    <property type="match status" value="1"/>
</dbReference>
<gene>
    <name evidence="1" type="ORF">AOQ84DRAFT_353223</name>
</gene>
<dbReference type="AlphaFoldDB" id="A0A8E2F5Q6"/>
<dbReference type="Gene3D" id="3.40.50.720">
    <property type="entry name" value="NAD(P)-binding Rossmann-like Domain"/>
    <property type="match status" value="1"/>
</dbReference>
<protein>
    <submittedName>
        <fullName evidence="1">Uncharacterized protein</fullName>
    </submittedName>
</protein>